<evidence type="ECO:0000256" key="11">
    <source>
        <dbReference type="ARBA" id="ARBA00023239"/>
    </source>
</evidence>
<keyword evidence="8" id="KW-0472">Membrane</keyword>
<feature type="compositionally biased region" description="Low complexity" evidence="14">
    <location>
        <begin position="526"/>
        <end position="548"/>
    </location>
</feature>
<evidence type="ECO:0000256" key="2">
    <source>
        <dbReference type="ARBA" id="ARBA00012202"/>
    </source>
</evidence>
<keyword evidence="12" id="KW-0141">cGMP biosynthesis</keyword>
<evidence type="ECO:0000256" key="14">
    <source>
        <dbReference type="SAM" id="MobiDB-lite"/>
    </source>
</evidence>
<keyword evidence="6" id="KW-1133">Transmembrane helix</keyword>
<keyword evidence="17" id="KW-1185">Reference proteome</keyword>
<keyword evidence="5" id="KW-0547">Nucleotide-binding</keyword>
<dbReference type="GO" id="GO:0007168">
    <property type="term" value="P:receptor guanylyl cyclase signaling pathway"/>
    <property type="evidence" value="ECO:0007669"/>
    <property type="project" value="TreeGrafter"/>
</dbReference>
<dbReference type="CDD" id="cd07302">
    <property type="entry name" value="CHD"/>
    <property type="match status" value="1"/>
</dbReference>
<dbReference type="Gene3D" id="1.10.510.10">
    <property type="entry name" value="Transferase(Phosphotransferase) domain 1"/>
    <property type="match status" value="1"/>
</dbReference>
<evidence type="ECO:0000256" key="9">
    <source>
        <dbReference type="ARBA" id="ARBA00023170"/>
    </source>
</evidence>
<evidence type="ECO:0000256" key="5">
    <source>
        <dbReference type="ARBA" id="ARBA00022741"/>
    </source>
</evidence>
<protein>
    <recommendedName>
        <fullName evidence="2">guanylate cyclase</fullName>
        <ecNumber evidence="2">4.6.1.2</ecNumber>
    </recommendedName>
</protein>
<organism evidence="16 17">
    <name type="scientific">Meganyctiphanes norvegica</name>
    <name type="common">Northern krill</name>
    <name type="synonym">Thysanopoda norvegica</name>
    <dbReference type="NCBI Taxonomy" id="48144"/>
    <lineage>
        <taxon>Eukaryota</taxon>
        <taxon>Metazoa</taxon>
        <taxon>Ecdysozoa</taxon>
        <taxon>Arthropoda</taxon>
        <taxon>Crustacea</taxon>
        <taxon>Multicrustacea</taxon>
        <taxon>Malacostraca</taxon>
        <taxon>Eumalacostraca</taxon>
        <taxon>Eucarida</taxon>
        <taxon>Euphausiacea</taxon>
        <taxon>Euphausiidae</taxon>
        <taxon>Meganyctiphanes</taxon>
    </lineage>
</organism>
<feature type="region of interest" description="Disordered" evidence="14">
    <location>
        <begin position="519"/>
        <end position="566"/>
    </location>
</feature>
<evidence type="ECO:0000256" key="3">
    <source>
        <dbReference type="ARBA" id="ARBA00022692"/>
    </source>
</evidence>
<dbReference type="Proteomes" id="UP001497623">
    <property type="component" value="Unassembled WGS sequence"/>
</dbReference>
<feature type="compositionally biased region" description="Polar residues" evidence="14">
    <location>
        <begin position="553"/>
        <end position="566"/>
    </location>
</feature>
<evidence type="ECO:0000256" key="1">
    <source>
        <dbReference type="ARBA" id="ARBA00004479"/>
    </source>
</evidence>
<dbReference type="InterPro" id="IPR050401">
    <property type="entry name" value="Cyclic_nucleotide_synthase"/>
</dbReference>
<dbReference type="InterPro" id="IPR029787">
    <property type="entry name" value="Nucleotide_cyclase"/>
</dbReference>
<name>A0AAV2RW22_MEGNR</name>
<dbReference type="GO" id="GO:0035556">
    <property type="term" value="P:intracellular signal transduction"/>
    <property type="evidence" value="ECO:0007669"/>
    <property type="project" value="InterPro"/>
</dbReference>
<keyword evidence="11 13" id="KW-0456">Lyase</keyword>
<feature type="domain" description="Guanylate cyclase" evidence="15">
    <location>
        <begin position="310"/>
        <end position="440"/>
    </location>
</feature>
<dbReference type="PANTHER" id="PTHR11920">
    <property type="entry name" value="GUANYLYL CYCLASE"/>
    <property type="match status" value="1"/>
</dbReference>
<dbReference type="InterPro" id="IPR001054">
    <property type="entry name" value="A/G_cyclase"/>
</dbReference>
<dbReference type="PROSITE" id="PS00452">
    <property type="entry name" value="GUANYLATE_CYCLASE_1"/>
    <property type="match status" value="1"/>
</dbReference>
<dbReference type="GO" id="GO:0005525">
    <property type="term" value="F:GTP binding"/>
    <property type="evidence" value="ECO:0007669"/>
    <property type="project" value="UniProtKB-KW"/>
</dbReference>
<dbReference type="GO" id="GO:0001653">
    <property type="term" value="F:peptide receptor activity"/>
    <property type="evidence" value="ECO:0007669"/>
    <property type="project" value="TreeGrafter"/>
</dbReference>
<comment type="subcellular location">
    <subcellularLocation>
        <location evidence="1">Membrane</location>
        <topology evidence="1">Single-pass type I membrane protein</topology>
    </subcellularLocation>
</comment>
<proteinExistence type="inferred from homology"/>
<keyword evidence="3" id="KW-0812">Transmembrane</keyword>
<dbReference type="PROSITE" id="PS50125">
    <property type="entry name" value="GUANYLATE_CYCLASE_2"/>
    <property type="match status" value="1"/>
</dbReference>
<dbReference type="GO" id="GO:0004016">
    <property type="term" value="F:adenylate cyclase activity"/>
    <property type="evidence" value="ECO:0007669"/>
    <property type="project" value="TreeGrafter"/>
</dbReference>
<dbReference type="FunFam" id="3.30.70.1230:FF:000004">
    <property type="entry name" value="Guanylate cyclase"/>
    <property type="match status" value="1"/>
</dbReference>
<dbReference type="Gene3D" id="3.30.70.1230">
    <property type="entry name" value="Nucleotide cyclase"/>
    <property type="match status" value="1"/>
</dbReference>
<feature type="non-terminal residue" evidence="16">
    <location>
        <position position="566"/>
    </location>
</feature>
<reference evidence="16 17" key="1">
    <citation type="submission" date="2024-05" db="EMBL/GenBank/DDBJ databases">
        <authorList>
            <person name="Wallberg A."/>
        </authorList>
    </citation>
    <scope>NUCLEOTIDE SEQUENCE [LARGE SCALE GENOMIC DNA]</scope>
</reference>
<comment type="caution">
    <text evidence="16">The sequence shown here is derived from an EMBL/GenBank/DDBJ whole genome shotgun (WGS) entry which is preliminary data.</text>
</comment>
<dbReference type="GO" id="GO:0004383">
    <property type="term" value="F:guanylate cyclase activity"/>
    <property type="evidence" value="ECO:0007669"/>
    <property type="project" value="UniProtKB-EC"/>
</dbReference>
<dbReference type="SUPFAM" id="SSF55073">
    <property type="entry name" value="Nucleotide cyclase"/>
    <property type="match status" value="1"/>
</dbReference>
<keyword evidence="9" id="KW-0675">Receptor</keyword>
<dbReference type="InterPro" id="IPR018297">
    <property type="entry name" value="A/G_cyclase_CS"/>
</dbReference>
<evidence type="ECO:0000256" key="13">
    <source>
        <dbReference type="RuleBase" id="RU000405"/>
    </source>
</evidence>
<accession>A0AAV2RW22</accession>
<evidence type="ECO:0000256" key="8">
    <source>
        <dbReference type="ARBA" id="ARBA00023136"/>
    </source>
</evidence>
<evidence type="ECO:0000256" key="4">
    <source>
        <dbReference type="ARBA" id="ARBA00022729"/>
    </source>
</evidence>
<keyword evidence="7" id="KW-0342">GTP-binding</keyword>
<dbReference type="AlphaFoldDB" id="A0AAV2RW22"/>
<evidence type="ECO:0000256" key="12">
    <source>
        <dbReference type="ARBA" id="ARBA00023293"/>
    </source>
</evidence>
<dbReference type="Pfam" id="PF00211">
    <property type="entry name" value="Guanylate_cyc"/>
    <property type="match status" value="1"/>
</dbReference>
<evidence type="ECO:0000259" key="15">
    <source>
        <dbReference type="PROSITE" id="PS50125"/>
    </source>
</evidence>
<gene>
    <name evidence="16" type="ORF">MNOR_LOCUS28663</name>
</gene>
<dbReference type="SMART" id="SM00044">
    <property type="entry name" value="CYCc"/>
    <property type="match status" value="1"/>
</dbReference>
<comment type="similarity">
    <text evidence="13">Belongs to the adenylyl cyclase class-4/guanylyl cyclase family.</text>
</comment>
<sequence>MSEIEQTIGGSSAIEHATHLDSDTSGTVLCGGKEGRQVRKVNIQGFHKVPSSILSVSPPPANDHCRPGHPCKQSYAVLFFRNFKSEVLLQVNIGASNDGGIVAVAVAVWVMDDQCHSCASQTLPMGVQTFCMFIILLDNNSLKYIEDEQSDFRVPYGVIYHLQSTSLTAYPFCLISCLTSITEIVENVKNGGSPVFRPNLEDEMDQDEVINMMKRCWDENPMERPDFHQLKSIIRRLNKDNESGNILDNLLSRMEQYANNLETLVAERTADYLEEKRKCEELLYQLLPKSVASQLILGETVNAESFDCVTIYFSDIVGFTSLAAASTPLQVVALLNDLYTLFDEIIEVFDVYKVETIGDAYMVVSGLPQRNQHRHAREIARMSLALLENVKKFRIRHMPDELLKLRIGMHSGPCVAGVVGLKMPRYCLFGDTVNTASRMESNGLAMKIHLSPDTRELLVTHFPYFRLEARDQMEIKGKGKMNTYWLLGEDEEKKMKTPLLEERQASGDSIVNPILIATSQNPSQITQNPTNNLTNNPTFTNNNSSPPTAQLIPITNTEENQSQLET</sequence>
<dbReference type="GO" id="GO:0005886">
    <property type="term" value="C:plasma membrane"/>
    <property type="evidence" value="ECO:0007669"/>
    <property type="project" value="TreeGrafter"/>
</dbReference>
<evidence type="ECO:0000256" key="7">
    <source>
        <dbReference type="ARBA" id="ARBA00023134"/>
    </source>
</evidence>
<dbReference type="Gene3D" id="6.10.250.780">
    <property type="match status" value="1"/>
</dbReference>
<evidence type="ECO:0000256" key="10">
    <source>
        <dbReference type="ARBA" id="ARBA00023180"/>
    </source>
</evidence>
<evidence type="ECO:0000313" key="17">
    <source>
        <dbReference type="Proteomes" id="UP001497623"/>
    </source>
</evidence>
<evidence type="ECO:0000313" key="16">
    <source>
        <dbReference type="EMBL" id="CAL4140715.1"/>
    </source>
</evidence>
<keyword evidence="4" id="KW-0732">Signal</keyword>
<dbReference type="EMBL" id="CAXKWB010032018">
    <property type="protein sequence ID" value="CAL4140715.1"/>
    <property type="molecule type" value="Genomic_DNA"/>
</dbReference>
<dbReference type="EC" id="4.6.1.2" evidence="2"/>
<keyword evidence="10" id="KW-0325">Glycoprotein</keyword>
<evidence type="ECO:0000256" key="6">
    <source>
        <dbReference type="ARBA" id="ARBA00022989"/>
    </source>
</evidence>
<dbReference type="PANTHER" id="PTHR11920:SF494">
    <property type="entry name" value="ATRIAL NATRIURETIC PEPTIDE RECEPTOR 2"/>
    <property type="match status" value="1"/>
</dbReference>